<keyword evidence="3" id="KW-0675">Receptor</keyword>
<dbReference type="InterPro" id="IPR039426">
    <property type="entry name" value="TonB-dep_rcpt-like"/>
</dbReference>
<dbReference type="EMBL" id="KU237244">
    <property type="protein sequence ID" value="ALZ45866.1"/>
    <property type="molecule type" value="Genomic_DNA"/>
</dbReference>
<comment type="subcellular location">
    <subcellularLocation>
        <location evidence="1">Cell outer membrane</location>
        <topology evidence="1">Multi-pass membrane protein</topology>
    </subcellularLocation>
</comment>
<evidence type="ECO:0000259" key="2">
    <source>
        <dbReference type="Pfam" id="PF07715"/>
    </source>
</evidence>
<dbReference type="Gene3D" id="2.170.130.10">
    <property type="entry name" value="TonB-dependent receptor, plug domain"/>
    <property type="match status" value="1"/>
</dbReference>
<dbReference type="PANTHER" id="PTHR30069">
    <property type="entry name" value="TONB-DEPENDENT OUTER MEMBRANE RECEPTOR"/>
    <property type="match status" value="1"/>
</dbReference>
<keyword evidence="1" id="KW-0812">Transmembrane</keyword>
<keyword evidence="1" id="KW-0813">Transport</keyword>
<feature type="domain" description="TonB-dependent receptor plug" evidence="2">
    <location>
        <begin position="29"/>
        <end position="137"/>
    </location>
</feature>
<dbReference type="PROSITE" id="PS52016">
    <property type="entry name" value="TONB_DEPENDENT_REC_3"/>
    <property type="match status" value="1"/>
</dbReference>
<dbReference type="RefSeq" id="WP_200894454.1">
    <property type="nucleotide sequence ID" value="NZ_KU237244.1"/>
</dbReference>
<dbReference type="GO" id="GO:0015344">
    <property type="term" value="F:siderophore uptake transmembrane transporter activity"/>
    <property type="evidence" value="ECO:0007669"/>
    <property type="project" value="TreeGrafter"/>
</dbReference>
<reference evidence="3" key="1">
    <citation type="submission" date="2017-08" db="EMBL/GenBank/DDBJ databases">
        <title>Complete sequence of the plasmid of the isoproturon degrdaing bacteria Sphingomonas sp. strain SH.</title>
        <authorList>
            <person name="Devers-Lamrani M."/>
            <person name="Hussain S."/>
            <person name="Storck V."/>
            <person name="Martin-Laurent F."/>
        </authorList>
    </citation>
    <scope>NUCLEOTIDE SEQUENCE</scope>
    <source>
        <strain evidence="3">SH</strain>
        <plasmid evidence="3">pSH</plasmid>
    </source>
</reference>
<proteinExistence type="inferred from homology"/>
<sequence>MLSPTAAAESIETIIVEGRKINLVGDAISASQGVIGQHEIALRPLLRTGEVLEMVPGMVVTQHSGTGKANQYYLRGFNLDHGTDFATSIDSMPLNMRTHGHGQGYTDLSPLIPELVEKITYKKGPYYADIGDFSGAGSANIITLNYLDKGLVEVTAGEGGYDRLVAMDSVTIDQGELLYALEANRYDGPWSDIEEDLKKINLLLKYSHPLKDGLLAITLMGYDNSWNSADQIPARAVANGLIDELGSIDNTTGGESSRYSLSASWQDDQLNVSAYAIQYDLSLWSNFTYFLSDPSNGDQFEQVGLCTLFGHRFTVAA</sequence>
<keyword evidence="3" id="KW-0614">Plasmid</keyword>
<evidence type="ECO:0000256" key="1">
    <source>
        <dbReference type="PROSITE-ProRule" id="PRU01360"/>
    </source>
</evidence>
<dbReference type="AlphaFoldDB" id="A0A109PLU0"/>
<comment type="similarity">
    <text evidence="1">Belongs to the TonB-dependent receptor family.</text>
</comment>
<keyword evidence="1" id="KW-1134">Transmembrane beta strand</keyword>
<evidence type="ECO:0000313" key="3">
    <source>
        <dbReference type="EMBL" id="ALZ45866.1"/>
    </source>
</evidence>
<protein>
    <submittedName>
        <fullName evidence="3">Outer Membrane receptor protein</fullName>
    </submittedName>
</protein>
<keyword evidence="1" id="KW-0998">Cell outer membrane</keyword>
<dbReference type="PANTHER" id="PTHR30069:SF36">
    <property type="entry name" value="BLL6948 PROTEIN"/>
    <property type="match status" value="1"/>
</dbReference>
<accession>A0A109PLU0</accession>
<dbReference type="Pfam" id="PF07715">
    <property type="entry name" value="Plug"/>
    <property type="match status" value="1"/>
</dbReference>
<dbReference type="GO" id="GO:0009279">
    <property type="term" value="C:cell outer membrane"/>
    <property type="evidence" value="ECO:0007669"/>
    <property type="project" value="UniProtKB-SubCell"/>
</dbReference>
<geneLocation type="plasmid" evidence="3">
    <name>pSH</name>
</geneLocation>
<dbReference type="GO" id="GO:0044718">
    <property type="term" value="P:siderophore transmembrane transport"/>
    <property type="evidence" value="ECO:0007669"/>
    <property type="project" value="TreeGrafter"/>
</dbReference>
<keyword evidence="1" id="KW-0472">Membrane</keyword>
<dbReference type="InterPro" id="IPR012910">
    <property type="entry name" value="Plug_dom"/>
</dbReference>
<name>A0A109PLU0_9SPHN</name>
<dbReference type="SUPFAM" id="SSF56935">
    <property type="entry name" value="Porins"/>
    <property type="match status" value="1"/>
</dbReference>
<dbReference type="InterPro" id="IPR037066">
    <property type="entry name" value="Plug_dom_sf"/>
</dbReference>
<organism evidence="3">
    <name type="scientific">Sphingomonas sp. SH</name>
    <dbReference type="NCBI Taxonomy" id="849864"/>
    <lineage>
        <taxon>Bacteria</taxon>
        <taxon>Pseudomonadati</taxon>
        <taxon>Pseudomonadota</taxon>
        <taxon>Alphaproteobacteria</taxon>
        <taxon>Sphingomonadales</taxon>
        <taxon>Sphingomonadaceae</taxon>
        <taxon>Sphingomonas</taxon>
    </lineage>
</organism>